<dbReference type="EMBL" id="MH669000">
    <property type="protein sequence ID" value="AXQ60636.1"/>
    <property type="molecule type" value="Genomic_DNA"/>
</dbReference>
<keyword evidence="2" id="KW-1185">Reference proteome</keyword>
<reference evidence="1 2" key="1">
    <citation type="submission" date="2018-07" db="EMBL/GenBank/DDBJ databases">
        <authorList>
            <person name="Celious N.A."/>
            <person name="Jones R.M."/>
            <person name="Banks M.D."/>
            <person name="Grant A."/>
            <person name="McCray S.R."/>
            <person name="Melton Z.A."/>
            <person name="Mitchell A.N."/>
            <person name="Smalls C.A."/>
            <person name="Postiglione A.E."/>
            <person name="Patwardhan S."/>
            <person name="Newman R.H."/>
            <person name="Coomans R.J."/>
            <person name="Warner M.H."/>
            <person name="Garlena R.A."/>
            <person name="Russell D.A."/>
            <person name="Pope W.H."/>
            <person name="Jacobs-Sera D."/>
            <person name="Hatfull G.F."/>
        </authorList>
    </citation>
    <scope>NUCLEOTIDE SEQUENCE [LARGE SCALE GENOMIC DNA]</scope>
</reference>
<dbReference type="GeneID" id="63027048"/>
<sequence length="276" mass="29606">MTMYQTGTGDPVRMFVERQHRLVAPRYNLLSVSEQPVEDPHWVGGIEYWPPVKPYVAATELECLEDWADFAPRDIPAGFPAGIGDAFQVHSGVQCRALGITEDELRSRAITALGSGDVPFVEERLWTTANPAIMSADTETVVGTATPLALAIGRLEAWLNVEYASVGVLHLPRWLAARAGELNLWVADGQTARTKLGTPIVFGNYPGTGPADEAPAAGQVWIAATGDVTTYRTPLEALTDAGSAWFEPGTNIGTAIVTRDYLVTFDDLAGAALVAL</sequence>
<accession>A0A385DMW0</accession>
<dbReference type="Proteomes" id="UP000262272">
    <property type="component" value="Segment"/>
</dbReference>
<protein>
    <submittedName>
        <fullName evidence="1">Uncharacterized protein</fullName>
    </submittedName>
</protein>
<evidence type="ECO:0000313" key="2">
    <source>
        <dbReference type="Proteomes" id="UP000262272"/>
    </source>
</evidence>
<gene>
    <name evidence="1" type="primary">20</name>
    <name evidence="1" type="ORF">SEA_ALI17_20</name>
</gene>
<organism evidence="1 2">
    <name type="scientific">Gordonia phage Ali17</name>
    <dbReference type="NCBI Taxonomy" id="2301561"/>
    <lineage>
        <taxon>Viruses</taxon>
        <taxon>Duplodnaviria</taxon>
        <taxon>Heunggongvirae</taxon>
        <taxon>Uroviricota</taxon>
        <taxon>Caudoviricetes</taxon>
        <taxon>Stackebrandtviridae</taxon>
        <taxon>Schenleyvirinae</taxon>
        <taxon>Leonardvirus</taxon>
        <taxon>Leonardvirus ali17</taxon>
    </lineage>
</organism>
<name>A0A385DMW0_9CAUD</name>
<proteinExistence type="predicted"/>
<evidence type="ECO:0000313" key="1">
    <source>
        <dbReference type="EMBL" id="AXQ60636.1"/>
    </source>
</evidence>
<dbReference type="KEGG" id="vg:63027048"/>
<dbReference type="RefSeq" id="YP_010002497.1">
    <property type="nucleotide sequence ID" value="NC_053245.1"/>
</dbReference>